<evidence type="ECO:0000313" key="2">
    <source>
        <dbReference type="EMBL" id="KAG2238558.1"/>
    </source>
</evidence>
<sequence>MDDLPRRPINKEREVDVNLQVASLLGTNGQWDVTKLIHLFPENEVTRILHMQVGNVHDRDVWAYSPHGSYTVKSGYTLATKLKEAEAVRDASEFVEVLELKRLIWKVPTIPKIHIERLNTRGLELDTCCRICKAAGESIEHALFNCTMAQEAWNQRSLTDLLTAYLKFMPDETIPFAQRKAIPWILWAIWKNINMLLYADTQESITIQIVHGMNEEEKKWVPPLPGYVKCNIHSNWRNAKLHSGVDYIIRDQSGNVLHHARDALTFSPNRVTSELSCLVWTLEIGFYFKDIIEAVKKPNDWPLFRALLQLISSLCARFRSVAFEVESSASNQIAREIAKSVLCDGHFQSYLAFGGPAWLHQRILREAAPISS</sequence>
<feature type="domain" description="Reverse transcriptase zinc-binding" evidence="1">
    <location>
        <begin position="70"/>
        <end position="153"/>
    </location>
</feature>
<proteinExistence type="predicted"/>
<evidence type="ECO:0000313" key="3">
    <source>
        <dbReference type="Proteomes" id="UP000886595"/>
    </source>
</evidence>
<dbReference type="PANTHER" id="PTHR47074">
    <property type="entry name" value="BNAC02G40300D PROTEIN"/>
    <property type="match status" value="1"/>
</dbReference>
<accession>A0A8X7NV02</accession>
<evidence type="ECO:0000259" key="1">
    <source>
        <dbReference type="Pfam" id="PF13966"/>
    </source>
</evidence>
<dbReference type="OrthoDB" id="1022447at2759"/>
<dbReference type="InterPro" id="IPR052929">
    <property type="entry name" value="RNase_H-like_EbsB-rel"/>
</dbReference>
<protein>
    <recommendedName>
        <fullName evidence="1">Reverse transcriptase zinc-binding domain-containing protein</fullName>
    </recommendedName>
</protein>
<dbReference type="EMBL" id="JAAMPC010001617">
    <property type="protein sequence ID" value="KAG2238558.1"/>
    <property type="molecule type" value="Genomic_DNA"/>
</dbReference>
<dbReference type="Pfam" id="PF13966">
    <property type="entry name" value="zf-RVT"/>
    <property type="match status" value="1"/>
</dbReference>
<keyword evidence="3" id="KW-1185">Reference proteome</keyword>
<comment type="caution">
    <text evidence="2">The sequence shown here is derived from an EMBL/GenBank/DDBJ whole genome shotgun (WGS) entry which is preliminary data.</text>
</comment>
<gene>
    <name evidence="2" type="ORF">Bca52824_092223</name>
</gene>
<organism evidence="2 3">
    <name type="scientific">Brassica carinata</name>
    <name type="common">Ethiopian mustard</name>
    <name type="synonym">Abyssinian cabbage</name>
    <dbReference type="NCBI Taxonomy" id="52824"/>
    <lineage>
        <taxon>Eukaryota</taxon>
        <taxon>Viridiplantae</taxon>
        <taxon>Streptophyta</taxon>
        <taxon>Embryophyta</taxon>
        <taxon>Tracheophyta</taxon>
        <taxon>Spermatophyta</taxon>
        <taxon>Magnoliopsida</taxon>
        <taxon>eudicotyledons</taxon>
        <taxon>Gunneridae</taxon>
        <taxon>Pentapetalae</taxon>
        <taxon>rosids</taxon>
        <taxon>malvids</taxon>
        <taxon>Brassicales</taxon>
        <taxon>Brassicaceae</taxon>
        <taxon>Brassiceae</taxon>
        <taxon>Brassica</taxon>
    </lineage>
</organism>
<name>A0A8X7NV02_BRACI</name>
<reference evidence="2 3" key="1">
    <citation type="submission" date="2020-02" db="EMBL/GenBank/DDBJ databases">
        <authorList>
            <person name="Ma Q."/>
            <person name="Huang Y."/>
            <person name="Song X."/>
            <person name="Pei D."/>
        </authorList>
    </citation>
    <scope>NUCLEOTIDE SEQUENCE [LARGE SCALE GENOMIC DNA]</scope>
    <source>
        <strain evidence="2">Sxm20200214</strain>
        <tissue evidence="2">Leaf</tissue>
    </source>
</reference>
<dbReference type="InterPro" id="IPR026960">
    <property type="entry name" value="RVT-Znf"/>
</dbReference>
<dbReference type="PANTHER" id="PTHR47074:SF53">
    <property type="entry name" value="REVERSE TRANSCRIPTASE-LIKE PROTEIN"/>
    <property type="match status" value="1"/>
</dbReference>
<dbReference type="Proteomes" id="UP000886595">
    <property type="component" value="Unassembled WGS sequence"/>
</dbReference>
<dbReference type="AlphaFoldDB" id="A0A8X7NV02"/>